<name>A0A183GZR2_9BILA</name>
<feature type="region of interest" description="Disordered" evidence="2">
    <location>
        <begin position="1"/>
        <end position="46"/>
    </location>
</feature>
<feature type="repeat" description="ANK" evidence="1">
    <location>
        <begin position="108"/>
        <end position="140"/>
    </location>
</feature>
<feature type="compositionally biased region" description="Polar residues" evidence="2">
    <location>
        <begin position="531"/>
        <end position="548"/>
    </location>
</feature>
<dbReference type="SMART" id="SM00248">
    <property type="entry name" value="ANK"/>
    <property type="match status" value="3"/>
</dbReference>
<feature type="compositionally biased region" description="Low complexity" evidence="2">
    <location>
        <begin position="174"/>
        <end position="191"/>
    </location>
</feature>
<keyword evidence="1" id="KW-0040">ANK repeat</keyword>
<evidence type="ECO:0000256" key="1">
    <source>
        <dbReference type="PROSITE-ProRule" id="PRU00023"/>
    </source>
</evidence>
<dbReference type="GO" id="GO:0005654">
    <property type="term" value="C:nucleoplasm"/>
    <property type="evidence" value="ECO:0007669"/>
    <property type="project" value="TreeGrafter"/>
</dbReference>
<dbReference type="InterPro" id="IPR053210">
    <property type="entry name" value="ANKRD12"/>
</dbReference>
<feature type="region of interest" description="Disordered" evidence="2">
    <location>
        <begin position="170"/>
        <end position="191"/>
    </location>
</feature>
<sequence>MEQPIQVAVDSSSISSQLPQTNSASPGLSKKRISKVHKKNERGETPLHVAARKGEHLLCRKLIEEGALINARDYAGWTPLHEACYHGHFKVAELLLSCDANVNAQSDCDDTPLHDAVASGNEKLVWLLLHAGAIRDRVDSDGKKPIDICHSEHSGIRDLLTSATIPELYPIDESPSLSPSSPNQMQSSSQMLTLSVVQLTPEKQYLTSPNSDDSIASTETLPREKNKGTSKELRTQLQGSCIQPMSEDTDRNTKIHDFDNMILRDEEVKAGIHHNFDIDPSFSMHRSLWSEERSKTLKSIGSHTGSSAYEYDADLTSSHVSFENSCFGINSESKEAEFRHLGRTRGAATCTERFSPQYLSQKSIYNEKRKQRGRRRGRGIPTTAGSAIITAQTFPSDDVYEFRSSPESDKAEFAGDMERELSESPSLKRQRFIQTGITSVTSFTSTTVSSETSIIQEDVSIFEKDEALDVISNVSDLTDEKTDATIDRKVPPLRISLPRTPTEDSIAIASATDDVTSVTTSIVRRNTRSTKSLTRRNQSPEQSTSNICDESVQRVTRSKLRQSGRQLCDHSAVSYETSVKRKSNSWRRNSATTASPMPAPSTATSDEQIISSNDAGDRVDAEENSHLEAATLKEDENTLLALSLMKKNSYEGFRDFRSVIEERWAKDATEETVAPEHPPNFNNYLIVQGNYTSASNVGSLSFQEKVDVVFMEKLTTKLQTLHAEQQEKRRNMHFYHQVERERLRMQAESEVMRMLTRKANECHGSFSAMRVIRETNLFNTGFLEVKPKKSPIMEVSEIKVKYEKLVEIMRRRQQMEADALYAEQVFVWDAAVRRSEDAALLNLENAVPHVLVSSLILNF</sequence>
<dbReference type="WBParaSite" id="OFLC_0000072101-mRNA-1">
    <property type="protein sequence ID" value="OFLC_0000072101-mRNA-1"/>
    <property type="gene ID" value="OFLC_0000072101"/>
</dbReference>
<feature type="repeat" description="ANK" evidence="1">
    <location>
        <begin position="75"/>
        <end position="107"/>
    </location>
</feature>
<feature type="compositionally biased region" description="Basic and acidic residues" evidence="2">
    <location>
        <begin position="221"/>
        <end position="234"/>
    </location>
</feature>
<feature type="region of interest" description="Disordered" evidence="2">
    <location>
        <begin position="203"/>
        <end position="238"/>
    </location>
</feature>
<dbReference type="PRINTS" id="PR01415">
    <property type="entry name" value="ANKYRIN"/>
</dbReference>
<dbReference type="Pfam" id="PF12796">
    <property type="entry name" value="Ank_2"/>
    <property type="match status" value="1"/>
</dbReference>
<dbReference type="PROSITE" id="PS50297">
    <property type="entry name" value="ANK_REP_REGION"/>
    <property type="match status" value="3"/>
</dbReference>
<dbReference type="EMBL" id="UZAJ01000269">
    <property type="protein sequence ID" value="VDO26833.1"/>
    <property type="molecule type" value="Genomic_DNA"/>
</dbReference>
<proteinExistence type="predicted"/>
<feature type="repeat" description="ANK" evidence="1">
    <location>
        <begin position="42"/>
        <end position="74"/>
    </location>
</feature>
<feature type="compositionally biased region" description="Polar residues" evidence="2">
    <location>
        <begin position="205"/>
        <end position="220"/>
    </location>
</feature>
<organism evidence="5">
    <name type="scientific">Onchocerca flexuosa</name>
    <dbReference type="NCBI Taxonomy" id="387005"/>
    <lineage>
        <taxon>Eukaryota</taxon>
        <taxon>Metazoa</taxon>
        <taxon>Ecdysozoa</taxon>
        <taxon>Nematoda</taxon>
        <taxon>Chromadorea</taxon>
        <taxon>Rhabditida</taxon>
        <taxon>Spirurina</taxon>
        <taxon>Spiruromorpha</taxon>
        <taxon>Filarioidea</taxon>
        <taxon>Onchocercidae</taxon>
        <taxon>Onchocerca</taxon>
    </lineage>
</organism>
<dbReference type="PANTHER" id="PTHR24149">
    <property type="entry name" value="ANKYRIN REPEAT DOMAIN-CONTAINING PROTEIN 12"/>
    <property type="match status" value="1"/>
</dbReference>
<evidence type="ECO:0000313" key="4">
    <source>
        <dbReference type="Proteomes" id="UP000267606"/>
    </source>
</evidence>
<feature type="compositionally biased region" description="Basic residues" evidence="2">
    <location>
        <begin position="29"/>
        <end position="40"/>
    </location>
</feature>
<dbReference type="Proteomes" id="UP000267606">
    <property type="component" value="Unassembled WGS sequence"/>
</dbReference>
<dbReference type="SUPFAM" id="SSF48403">
    <property type="entry name" value="Ankyrin repeat"/>
    <property type="match status" value="1"/>
</dbReference>
<reference evidence="5" key="1">
    <citation type="submission" date="2016-06" db="UniProtKB">
        <authorList>
            <consortium name="WormBaseParasite"/>
        </authorList>
    </citation>
    <scope>IDENTIFICATION</scope>
</reference>
<keyword evidence="4" id="KW-1185">Reference proteome</keyword>
<dbReference type="PANTHER" id="PTHR24149:SF14">
    <property type="entry name" value="ANKYRIN REPEAT DOMAIN 12"/>
    <property type="match status" value="1"/>
</dbReference>
<dbReference type="AlphaFoldDB" id="A0A183GZR2"/>
<dbReference type="Pfam" id="PF00023">
    <property type="entry name" value="Ank"/>
    <property type="match status" value="1"/>
</dbReference>
<dbReference type="InterPro" id="IPR002110">
    <property type="entry name" value="Ankyrin_rpt"/>
</dbReference>
<evidence type="ECO:0000313" key="3">
    <source>
        <dbReference type="EMBL" id="VDO26833.1"/>
    </source>
</evidence>
<dbReference type="InterPro" id="IPR036770">
    <property type="entry name" value="Ankyrin_rpt-contain_sf"/>
</dbReference>
<evidence type="ECO:0000313" key="5">
    <source>
        <dbReference type="WBParaSite" id="OFLC_0000072101-mRNA-1"/>
    </source>
</evidence>
<dbReference type="Gene3D" id="1.25.40.20">
    <property type="entry name" value="Ankyrin repeat-containing domain"/>
    <property type="match status" value="1"/>
</dbReference>
<evidence type="ECO:0000256" key="2">
    <source>
        <dbReference type="SAM" id="MobiDB-lite"/>
    </source>
</evidence>
<gene>
    <name evidence="3" type="ORF">OFLC_LOCUS722</name>
</gene>
<dbReference type="STRING" id="387005.A0A183GZR2"/>
<protein>
    <submittedName>
        <fullName evidence="5">ANK_REP_REGION domain-containing protein</fullName>
    </submittedName>
</protein>
<feature type="compositionally biased region" description="Polar residues" evidence="2">
    <location>
        <begin position="9"/>
        <end position="26"/>
    </location>
</feature>
<accession>A0A183GZR2</accession>
<feature type="region of interest" description="Disordered" evidence="2">
    <location>
        <begin position="523"/>
        <end position="550"/>
    </location>
</feature>
<feature type="region of interest" description="Disordered" evidence="2">
    <location>
        <begin position="578"/>
        <end position="608"/>
    </location>
</feature>
<dbReference type="PROSITE" id="PS50088">
    <property type="entry name" value="ANK_REPEAT"/>
    <property type="match status" value="3"/>
</dbReference>
<reference evidence="3 4" key="2">
    <citation type="submission" date="2018-11" db="EMBL/GenBank/DDBJ databases">
        <authorList>
            <consortium name="Pathogen Informatics"/>
        </authorList>
    </citation>
    <scope>NUCLEOTIDE SEQUENCE [LARGE SCALE GENOMIC DNA]</scope>
</reference>
<feature type="compositionally biased region" description="Polar residues" evidence="2">
    <location>
        <begin position="586"/>
        <end position="608"/>
    </location>
</feature>